<keyword evidence="3" id="KW-1185">Reference proteome</keyword>
<sequence>MEKNAMLVPLLASVGVGAATYYTMTKNNQSLGQTMQQMVPLVSQMGGSSRNSGSSDKQTLGPYGMS</sequence>
<dbReference type="EMBL" id="CP022437">
    <property type="protein sequence ID" value="ASN04935.1"/>
    <property type="molecule type" value="Genomic_DNA"/>
</dbReference>
<evidence type="ECO:0000313" key="2">
    <source>
        <dbReference type="EMBL" id="ASN04935.1"/>
    </source>
</evidence>
<dbReference type="AlphaFoldDB" id="A0A221MBB7"/>
<name>A0A221MBB7_9BACI</name>
<proteinExistence type="predicted"/>
<feature type="region of interest" description="Disordered" evidence="1">
    <location>
        <begin position="43"/>
        <end position="66"/>
    </location>
</feature>
<dbReference type="RefSeq" id="WP_089531786.1">
    <property type="nucleotide sequence ID" value="NZ_CP022437.1"/>
</dbReference>
<dbReference type="OrthoDB" id="2991071at2"/>
<accession>A0A221MBB7</accession>
<organism evidence="2 3">
    <name type="scientific">Virgibacillus necropolis</name>
    <dbReference type="NCBI Taxonomy" id="163877"/>
    <lineage>
        <taxon>Bacteria</taxon>
        <taxon>Bacillati</taxon>
        <taxon>Bacillota</taxon>
        <taxon>Bacilli</taxon>
        <taxon>Bacillales</taxon>
        <taxon>Bacillaceae</taxon>
        <taxon>Virgibacillus</taxon>
    </lineage>
</organism>
<dbReference type="Proteomes" id="UP000204391">
    <property type="component" value="Chromosome"/>
</dbReference>
<dbReference type="KEGG" id="vne:CFK40_07885"/>
<feature type="compositionally biased region" description="Polar residues" evidence="1">
    <location>
        <begin position="45"/>
        <end position="58"/>
    </location>
</feature>
<protein>
    <submittedName>
        <fullName evidence="2">Uncharacterized protein</fullName>
    </submittedName>
</protein>
<reference evidence="2 3" key="1">
    <citation type="journal article" date="2003" name="Int. J. Syst. Evol. Microbiol.">
        <title>Virgibacillus carmonensis sp. nov., Virgibacillus necropolis sp. nov. and Virgibacillus picturae sp. nov., three novel species isolated from deteriorated mural paintings, transfer of the species of the genus salibacillus to Virgibacillus, as Virgibacillus marismortui comb. nov. and Virgibacillus salexigens comb. nov., and emended description of the genus Virgibacillus.</title>
        <authorList>
            <person name="Heyrman J."/>
            <person name="Logan N.A."/>
            <person name="Busse H.J."/>
            <person name="Balcaen A."/>
            <person name="Lebbe L."/>
            <person name="Rodriguez-Diaz M."/>
            <person name="Swings J."/>
            <person name="De Vos P."/>
        </authorList>
    </citation>
    <scope>NUCLEOTIDE SEQUENCE [LARGE SCALE GENOMIC DNA]</scope>
    <source>
        <strain evidence="2 3">LMG 19488</strain>
    </source>
</reference>
<evidence type="ECO:0000256" key="1">
    <source>
        <dbReference type="SAM" id="MobiDB-lite"/>
    </source>
</evidence>
<evidence type="ECO:0000313" key="3">
    <source>
        <dbReference type="Proteomes" id="UP000204391"/>
    </source>
</evidence>
<gene>
    <name evidence="2" type="ORF">CFK40_07885</name>
</gene>